<keyword evidence="6" id="KW-1185">Reference proteome</keyword>
<proteinExistence type="predicted"/>
<keyword evidence="1" id="KW-0479">Metal-binding</keyword>
<evidence type="ECO:0000259" key="4">
    <source>
        <dbReference type="PROSITE" id="PS51379"/>
    </source>
</evidence>
<organism evidence="5 6">
    <name type="scientific">Fusibacter paucivorans</name>
    <dbReference type="NCBI Taxonomy" id="76009"/>
    <lineage>
        <taxon>Bacteria</taxon>
        <taxon>Bacillati</taxon>
        <taxon>Bacillota</taxon>
        <taxon>Clostridia</taxon>
        <taxon>Eubacteriales</taxon>
        <taxon>Eubacteriales Family XII. Incertae Sedis</taxon>
        <taxon>Fusibacter</taxon>
    </lineage>
</organism>
<reference evidence="5 6" key="1">
    <citation type="submission" date="2021-05" db="EMBL/GenBank/DDBJ databases">
        <title>Fusibacter ferrireducens sp. nov., an anaerobic, sulfur- and Fe-reducing bacterium isolated from the mangrove sediment.</title>
        <authorList>
            <person name="Qiu D."/>
        </authorList>
    </citation>
    <scope>NUCLEOTIDE SEQUENCE [LARGE SCALE GENOMIC DNA]</scope>
    <source>
        <strain evidence="5 6">DSM 12116</strain>
    </source>
</reference>
<protein>
    <submittedName>
        <fullName evidence="5">4Fe-4S dicluster domain-containing protein</fullName>
    </submittedName>
</protein>
<dbReference type="InterPro" id="IPR017896">
    <property type="entry name" value="4Fe4S_Fe-S-bd"/>
</dbReference>
<evidence type="ECO:0000313" key="6">
    <source>
        <dbReference type="Proteomes" id="UP000746471"/>
    </source>
</evidence>
<keyword evidence="3" id="KW-0411">Iron-sulfur</keyword>
<dbReference type="PROSITE" id="PS51379">
    <property type="entry name" value="4FE4S_FER_2"/>
    <property type="match status" value="2"/>
</dbReference>
<name>A0ABS5PU15_9FIRM</name>
<accession>A0ABS5PU15</accession>
<dbReference type="Proteomes" id="UP000746471">
    <property type="component" value="Unassembled WGS sequence"/>
</dbReference>
<dbReference type="Gene3D" id="3.30.70.20">
    <property type="match status" value="1"/>
</dbReference>
<dbReference type="PROSITE" id="PS00198">
    <property type="entry name" value="4FE4S_FER_1"/>
    <property type="match status" value="2"/>
</dbReference>
<sequence>MIKSKFCVQCGLCISSCPKKLLRFSEITTESGEKKNVIISTDPDSCLFCGACMRVCPLRH</sequence>
<feature type="domain" description="4Fe-4S ferredoxin-type" evidence="4">
    <location>
        <begin position="37"/>
        <end position="60"/>
    </location>
</feature>
<keyword evidence="2" id="KW-0408">Iron</keyword>
<dbReference type="SUPFAM" id="SSF54862">
    <property type="entry name" value="4Fe-4S ferredoxins"/>
    <property type="match status" value="1"/>
</dbReference>
<dbReference type="Pfam" id="PF12838">
    <property type="entry name" value="Fer4_7"/>
    <property type="match status" value="1"/>
</dbReference>
<gene>
    <name evidence="5" type="ORF">KHM83_18045</name>
</gene>
<dbReference type="EMBL" id="JAHBCL010000046">
    <property type="protein sequence ID" value="MBS7528573.1"/>
    <property type="molecule type" value="Genomic_DNA"/>
</dbReference>
<dbReference type="InterPro" id="IPR017900">
    <property type="entry name" value="4Fe4S_Fe_S_CS"/>
</dbReference>
<evidence type="ECO:0000256" key="3">
    <source>
        <dbReference type="ARBA" id="ARBA00023014"/>
    </source>
</evidence>
<feature type="domain" description="4Fe-4S ferredoxin-type" evidence="4">
    <location>
        <begin position="1"/>
        <end position="27"/>
    </location>
</feature>
<comment type="caution">
    <text evidence="5">The sequence shown here is derived from an EMBL/GenBank/DDBJ whole genome shotgun (WGS) entry which is preliminary data.</text>
</comment>
<evidence type="ECO:0000256" key="1">
    <source>
        <dbReference type="ARBA" id="ARBA00022723"/>
    </source>
</evidence>
<evidence type="ECO:0000313" key="5">
    <source>
        <dbReference type="EMBL" id="MBS7528573.1"/>
    </source>
</evidence>
<evidence type="ECO:0000256" key="2">
    <source>
        <dbReference type="ARBA" id="ARBA00023004"/>
    </source>
</evidence>